<reference evidence="2 3" key="1">
    <citation type="submission" date="2018-08" db="EMBL/GenBank/DDBJ databases">
        <title>Sequencing the genomes of 1000 actinobacteria strains.</title>
        <authorList>
            <person name="Klenk H.-P."/>
        </authorList>
    </citation>
    <scope>NUCLEOTIDE SEQUENCE [LARGE SCALE GENOMIC DNA]</scope>
    <source>
        <strain evidence="2 3">DSM 43927</strain>
    </source>
</reference>
<keyword evidence="1" id="KW-1133">Transmembrane helix</keyword>
<keyword evidence="3" id="KW-1185">Reference proteome</keyword>
<evidence type="ECO:0000313" key="2">
    <source>
        <dbReference type="EMBL" id="REE98246.1"/>
    </source>
</evidence>
<dbReference type="RefSeq" id="WP_116023726.1">
    <property type="nucleotide sequence ID" value="NZ_QTTT01000001.1"/>
</dbReference>
<evidence type="ECO:0000313" key="3">
    <source>
        <dbReference type="Proteomes" id="UP000256661"/>
    </source>
</evidence>
<dbReference type="Proteomes" id="UP000256661">
    <property type="component" value="Unassembled WGS sequence"/>
</dbReference>
<sequence length="74" mass="8149">MEILAGLTLWTSAALSESRPVLGLVAALLLALVTAFMSWHVTDRLVALWSDVPARPSVELLRRTLLRRRSDPPA</sequence>
<organism evidence="2 3">
    <name type="scientific">Thermomonospora umbrina</name>
    <dbReference type="NCBI Taxonomy" id="111806"/>
    <lineage>
        <taxon>Bacteria</taxon>
        <taxon>Bacillati</taxon>
        <taxon>Actinomycetota</taxon>
        <taxon>Actinomycetes</taxon>
        <taxon>Streptosporangiales</taxon>
        <taxon>Thermomonosporaceae</taxon>
        <taxon>Thermomonospora</taxon>
    </lineage>
</organism>
<proteinExistence type="predicted"/>
<feature type="transmembrane region" description="Helical" evidence="1">
    <location>
        <begin position="21"/>
        <end position="41"/>
    </location>
</feature>
<gene>
    <name evidence="2" type="ORF">DFJ69_3730</name>
</gene>
<name>A0A3D9SQJ7_9ACTN</name>
<evidence type="ECO:0000256" key="1">
    <source>
        <dbReference type="SAM" id="Phobius"/>
    </source>
</evidence>
<dbReference type="EMBL" id="QTTT01000001">
    <property type="protein sequence ID" value="REE98246.1"/>
    <property type="molecule type" value="Genomic_DNA"/>
</dbReference>
<protein>
    <submittedName>
        <fullName evidence="2">Uncharacterized protein</fullName>
    </submittedName>
</protein>
<comment type="caution">
    <text evidence="2">The sequence shown here is derived from an EMBL/GenBank/DDBJ whole genome shotgun (WGS) entry which is preliminary data.</text>
</comment>
<accession>A0A3D9SQJ7</accession>
<keyword evidence="1" id="KW-0472">Membrane</keyword>
<dbReference type="AlphaFoldDB" id="A0A3D9SQJ7"/>
<keyword evidence="1" id="KW-0812">Transmembrane</keyword>